<dbReference type="InParanoid" id="A0A067PLC7"/>
<sequence>MASPGSGESDVASVHTTHYPGRLQNSTNQSTPLPHWVIPSREVNAYRDSPLGIAKGGGSVFKGSWAGSLVAVKILSSKTPVDNLLDRVQPWQSLRHPHVLQVFGISTLDTDPPFLVTQLYPNGNANEFLVKNPGADRAKIIFECILGMKYLHDRGIVHGTLNPNNVLVAENGQACVADYGMIEIKPSGNPNLHRYFSPEAWKGTVSRPSDVFAFAMSAFEIFTSAPPWGVLSETQIYQLVVREGDRPDRPEPEVEDKVGLTDRIWEVIEVAWRKESRLRPTFAQVLEMWPPRDQGTRIDTTSERADSPLHNVVGKFTS</sequence>
<dbReference type="Proteomes" id="UP000027265">
    <property type="component" value="Unassembled WGS sequence"/>
</dbReference>
<protein>
    <recommendedName>
        <fullName evidence="1">Protein kinase domain-containing protein</fullName>
    </recommendedName>
</protein>
<dbReference type="OrthoDB" id="1668230at2759"/>
<dbReference type="PANTHER" id="PTHR44329:SF289">
    <property type="entry name" value="SERINE_THREONINE-PROTEIN KINASE VIK"/>
    <property type="match status" value="1"/>
</dbReference>
<evidence type="ECO:0000259" key="1">
    <source>
        <dbReference type="PROSITE" id="PS50011"/>
    </source>
</evidence>
<dbReference type="InterPro" id="IPR001245">
    <property type="entry name" value="Ser-Thr/Tyr_kinase_cat_dom"/>
</dbReference>
<dbReference type="InterPro" id="IPR000719">
    <property type="entry name" value="Prot_kinase_dom"/>
</dbReference>
<reference evidence="3" key="1">
    <citation type="journal article" date="2014" name="Proc. Natl. Acad. Sci. U.S.A.">
        <title>Extensive sampling of basidiomycete genomes demonstrates inadequacy of the white-rot/brown-rot paradigm for wood decay fungi.</title>
        <authorList>
            <person name="Riley R."/>
            <person name="Salamov A.A."/>
            <person name="Brown D.W."/>
            <person name="Nagy L.G."/>
            <person name="Floudas D."/>
            <person name="Held B.W."/>
            <person name="Levasseur A."/>
            <person name="Lombard V."/>
            <person name="Morin E."/>
            <person name="Otillar R."/>
            <person name="Lindquist E.A."/>
            <person name="Sun H."/>
            <person name="LaButti K.M."/>
            <person name="Schmutz J."/>
            <person name="Jabbour D."/>
            <person name="Luo H."/>
            <person name="Baker S.E."/>
            <person name="Pisabarro A.G."/>
            <person name="Walton J.D."/>
            <person name="Blanchette R.A."/>
            <person name="Henrissat B."/>
            <person name="Martin F."/>
            <person name="Cullen D."/>
            <person name="Hibbett D.S."/>
            <person name="Grigoriev I.V."/>
        </authorList>
    </citation>
    <scope>NUCLEOTIDE SEQUENCE [LARGE SCALE GENOMIC DNA]</scope>
    <source>
        <strain evidence="3">MUCL 33604</strain>
    </source>
</reference>
<proteinExistence type="predicted"/>
<feature type="domain" description="Protein kinase" evidence="1">
    <location>
        <begin position="46"/>
        <end position="293"/>
    </location>
</feature>
<dbReference type="SUPFAM" id="SSF56112">
    <property type="entry name" value="Protein kinase-like (PK-like)"/>
    <property type="match status" value="1"/>
</dbReference>
<dbReference type="InterPro" id="IPR051681">
    <property type="entry name" value="Ser/Thr_Kinases-Pseudokinases"/>
</dbReference>
<dbReference type="Pfam" id="PF07714">
    <property type="entry name" value="PK_Tyr_Ser-Thr"/>
    <property type="match status" value="1"/>
</dbReference>
<dbReference type="GO" id="GO:0005524">
    <property type="term" value="F:ATP binding"/>
    <property type="evidence" value="ECO:0007669"/>
    <property type="project" value="InterPro"/>
</dbReference>
<dbReference type="STRING" id="933084.A0A067PLC7"/>
<dbReference type="PANTHER" id="PTHR44329">
    <property type="entry name" value="SERINE/THREONINE-PROTEIN KINASE TNNI3K-RELATED"/>
    <property type="match status" value="1"/>
</dbReference>
<dbReference type="AlphaFoldDB" id="A0A067PLC7"/>
<gene>
    <name evidence="2" type="ORF">JAAARDRAFT_324033</name>
</gene>
<dbReference type="PROSITE" id="PS50011">
    <property type="entry name" value="PROTEIN_KINASE_DOM"/>
    <property type="match status" value="1"/>
</dbReference>
<evidence type="ECO:0000313" key="3">
    <source>
        <dbReference type="Proteomes" id="UP000027265"/>
    </source>
</evidence>
<dbReference type="EMBL" id="KL197724">
    <property type="protein sequence ID" value="KDQ55609.1"/>
    <property type="molecule type" value="Genomic_DNA"/>
</dbReference>
<dbReference type="Gene3D" id="1.10.510.10">
    <property type="entry name" value="Transferase(Phosphotransferase) domain 1"/>
    <property type="match status" value="1"/>
</dbReference>
<dbReference type="HOGENOM" id="CLU_000288_7_18_1"/>
<organism evidence="2 3">
    <name type="scientific">Jaapia argillacea MUCL 33604</name>
    <dbReference type="NCBI Taxonomy" id="933084"/>
    <lineage>
        <taxon>Eukaryota</taxon>
        <taxon>Fungi</taxon>
        <taxon>Dikarya</taxon>
        <taxon>Basidiomycota</taxon>
        <taxon>Agaricomycotina</taxon>
        <taxon>Agaricomycetes</taxon>
        <taxon>Agaricomycetidae</taxon>
        <taxon>Jaapiales</taxon>
        <taxon>Jaapiaceae</taxon>
        <taxon>Jaapia</taxon>
    </lineage>
</organism>
<accession>A0A067PLC7</accession>
<keyword evidence="3" id="KW-1185">Reference proteome</keyword>
<dbReference type="GO" id="GO:0004674">
    <property type="term" value="F:protein serine/threonine kinase activity"/>
    <property type="evidence" value="ECO:0007669"/>
    <property type="project" value="TreeGrafter"/>
</dbReference>
<name>A0A067PLC7_9AGAM</name>
<dbReference type="InterPro" id="IPR011009">
    <property type="entry name" value="Kinase-like_dom_sf"/>
</dbReference>
<evidence type="ECO:0000313" key="2">
    <source>
        <dbReference type="EMBL" id="KDQ55609.1"/>
    </source>
</evidence>